<keyword evidence="1" id="KW-1133">Transmembrane helix</keyword>
<dbReference type="EMBL" id="FQ311875">
    <property type="protein sequence ID" value="CBT77127.1"/>
    <property type="molecule type" value="Genomic_DNA"/>
</dbReference>
<reference evidence="3" key="2">
    <citation type="submission" date="2010-07" db="EMBL/GenBank/DDBJ databases">
        <title>Complete genome sequence of Arthrobacter arilaitensis (strain DSM 16368 / CIP 108037 / JCM 13566 / Re117).</title>
        <authorList>
            <person name="Genoscope."/>
        </authorList>
    </citation>
    <scope>NUCLEOTIDE SEQUENCE [LARGE SCALE GENOMIC DNA]</scope>
    <source>
        <strain evidence="3">DSM 16368 / CIP 108037 / IAM 15318 / JCM 13566 / Re117</strain>
    </source>
</reference>
<gene>
    <name evidence="2" type="ordered locus">AARI_29360</name>
</gene>
<evidence type="ECO:0000313" key="3">
    <source>
        <dbReference type="Proteomes" id="UP000006878"/>
    </source>
</evidence>
<evidence type="ECO:0000256" key="1">
    <source>
        <dbReference type="SAM" id="Phobius"/>
    </source>
</evidence>
<organism evidence="2 3">
    <name type="scientific">Glutamicibacter arilaitensis (strain DSM 16368 / CIP 108037 / IAM 15318 / JCM 13566 / NCIMB 14258 / Re117)</name>
    <name type="common">Arthrobacter arilaitensis</name>
    <dbReference type="NCBI Taxonomy" id="861360"/>
    <lineage>
        <taxon>Bacteria</taxon>
        <taxon>Bacillati</taxon>
        <taxon>Actinomycetota</taxon>
        <taxon>Actinomycetes</taxon>
        <taxon>Micrococcales</taxon>
        <taxon>Micrococcaceae</taxon>
        <taxon>Glutamicibacter</taxon>
    </lineage>
</organism>
<keyword evidence="1" id="KW-0472">Membrane</keyword>
<accession>A0ABP1U795</accession>
<evidence type="ECO:0000313" key="2">
    <source>
        <dbReference type="EMBL" id="CBT77127.1"/>
    </source>
</evidence>
<keyword evidence="1" id="KW-0812">Transmembrane</keyword>
<protein>
    <submittedName>
        <fullName evidence="2">Hypothetical membrane protein</fullName>
    </submittedName>
</protein>
<reference evidence="3" key="1">
    <citation type="journal article" date="2010" name="PLoS ONE">
        <title>The Arthrobacter arilaitensis Re117 genome sequence reveals its genetic adaptation to the surface of cheese.</title>
        <authorList>
            <person name="Monnet C."/>
            <person name="Loux V."/>
            <person name="Gibrat J.F."/>
            <person name="Spinnler E."/>
            <person name="Barbe V."/>
            <person name="Vacherie B."/>
            <person name="Gavory F."/>
            <person name="Gourbeyre E."/>
            <person name="Siguier P."/>
            <person name="Chandler M."/>
            <person name="Elleuch R."/>
            <person name="Irlinger F."/>
            <person name="Vallaeys T."/>
        </authorList>
    </citation>
    <scope>NUCLEOTIDE SEQUENCE</scope>
    <source>
        <strain evidence="3">DSM 16368 / CIP 108037 / IAM 15318 / JCM 13566 / Re117</strain>
    </source>
</reference>
<keyword evidence="3" id="KW-1185">Reference proteome</keyword>
<feature type="transmembrane region" description="Helical" evidence="1">
    <location>
        <begin position="57"/>
        <end position="77"/>
    </location>
</feature>
<name>A0ABP1U795_GLUAR</name>
<feature type="transmembrane region" description="Helical" evidence="1">
    <location>
        <begin position="31"/>
        <end position="51"/>
    </location>
</feature>
<dbReference type="Proteomes" id="UP000006878">
    <property type="component" value="Chromosome"/>
</dbReference>
<proteinExistence type="predicted"/>
<sequence length="84" mass="9012">MNMPPNDTQIASTNSIPKIWPFSTLMKHNPIMGVFLVAALITIAVLLVKLWSLANGGMLILAGSCIASFVFILVGAFNPRRAKG</sequence>